<proteinExistence type="predicted"/>
<sequence length="126" mass="14851">MGNGCTSNKIRPRLNTMYGGESIITNTTEQKQVISPVKVKTFVLVLPKQIYDIDNLNNENNCRLTMHDRELIARCWRQHIITKKTDIFHKTMLRCIEASPKLNEIIACGRYCYRDLRKWPKLNKIW</sequence>
<reference evidence="2" key="1">
    <citation type="submission" date="2016-11" db="UniProtKB">
        <authorList>
            <consortium name="WormBaseParasite"/>
        </authorList>
    </citation>
    <scope>IDENTIFICATION</scope>
</reference>
<dbReference type="WBParaSite" id="MhA1_Contig899.frz3.gene21">
    <property type="protein sequence ID" value="MhA1_Contig899.frz3.gene21"/>
    <property type="gene ID" value="MhA1_Contig899.frz3.gene21"/>
</dbReference>
<protein>
    <submittedName>
        <fullName evidence="2">Uncharacterized protein</fullName>
    </submittedName>
</protein>
<organism evidence="1 2">
    <name type="scientific">Meloidogyne hapla</name>
    <name type="common">Root-knot nematode worm</name>
    <dbReference type="NCBI Taxonomy" id="6305"/>
    <lineage>
        <taxon>Eukaryota</taxon>
        <taxon>Metazoa</taxon>
        <taxon>Ecdysozoa</taxon>
        <taxon>Nematoda</taxon>
        <taxon>Chromadorea</taxon>
        <taxon>Rhabditida</taxon>
        <taxon>Tylenchina</taxon>
        <taxon>Tylenchomorpha</taxon>
        <taxon>Tylenchoidea</taxon>
        <taxon>Meloidogynidae</taxon>
        <taxon>Meloidogyninae</taxon>
        <taxon>Meloidogyne</taxon>
    </lineage>
</organism>
<evidence type="ECO:0000313" key="2">
    <source>
        <dbReference type="WBParaSite" id="MhA1_Contig899.frz3.gene21"/>
    </source>
</evidence>
<name>A0A1I8C257_MELHA</name>
<evidence type="ECO:0000313" key="1">
    <source>
        <dbReference type="Proteomes" id="UP000095281"/>
    </source>
</evidence>
<dbReference type="AlphaFoldDB" id="A0A1I8C257"/>
<keyword evidence="1" id="KW-1185">Reference proteome</keyword>
<dbReference type="Proteomes" id="UP000095281">
    <property type="component" value="Unplaced"/>
</dbReference>
<accession>A0A1I8C257</accession>